<dbReference type="AlphaFoldDB" id="A0A6C0DK28"/>
<accession>A0A6C0DK28</accession>
<organism evidence="1">
    <name type="scientific">viral metagenome</name>
    <dbReference type="NCBI Taxonomy" id="1070528"/>
    <lineage>
        <taxon>unclassified sequences</taxon>
        <taxon>metagenomes</taxon>
        <taxon>organismal metagenomes</taxon>
    </lineage>
</organism>
<evidence type="ECO:0000313" key="1">
    <source>
        <dbReference type="EMBL" id="QHT17288.1"/>
    </source>
</evidence>
<name>A0A6C0DK28_9ZZZZ</name>
<sequence>MSFIFKFRSDRLGTDILSMLFQFYYCYKNKYHIKYSPNDSKYVSSIFVQSIFKLIDAHNNTLLDIDNSIVEDKINVEMYGGDSDMCYGMTMIVQEIESDMLSFFKNNFYESIKDYYNLNNNYSIPFDTDNSIVIHLRLDDVFLLNYSDYDGSVCSGYYINLINNNQQGFLSYGPDNIYNTQSHISSYKIEKELNKLLTEFPNSKIILIASPLTRIPELTFKYDMVIQSEDYNYDLFLLSKSKKIILSRSNYSLISLFFGEQTHVHMPLWGHFACAGFGSKYDKCKFNYFY</sequence>
<proteinExistence type="predicted"/>
<dbReference type="EMBL" id="MN739633">
    <property type="protein sequence ID" value="QHT17288.1"/>
    <property type="molecule type" value="Genomic_DNA"/>
</dbReference>
<protein>
    <submittedName>
        <fullName evidence="1">Uncharacterized protein</fullName>
    </submittedName>
</protein>
<reference evidence="1" key="1">
    <citation type="journal article" date="2020" name="Nature">
        <title>Giant virus diversity and host interactions through global metagenomics.</title>
        <authorList>
            <person name="Schulz F."/>
            <person name="Roux S."/>
            <person name="Paez-Espino D."/>
            <person name="Jungbluth S."/>
            <person name="Walsh D.A."/>
            <person name="Denef V.J."/>
            <person name="McMahon K.D."/>
            <person name="Konstantinidis K.T."/>
            <person name="Eloe-Fadrosh E.A."/>
            <person name="Kyrpides N.C."/>
            <person name="Woyke T."/>
        </authorList>
    </citation>
    <scope>NUCLEOTIDE SEQUENCE</scope>
    <source>
        <strain evidence="1">GVMAG-M-3300023174-24</strain>
    </source>
</reference>